<dbReference type="PANTHER" id="PTHR13000:SF0">
    <property type="entry name" value="NUCLEOPORIN P54"/>
    <property type="match status" value="1"/>
</dbReference>
<comment type="subcellular location">
    <subcellularLocation>
        <location evidence="1">Nucleus</location>
        <location evidence="1">Nuclear pore complex</location>
    </subcellularLocation>
</comment>
<feature type="transmembrane region" description="Helical" evidence="11">
    <location>
        <begin position="389"/>
        <end position="407"/>
    </location>
</feature>
<evidence type="ECO:0000259" key="13">
    <source>
        <dbReference type="Pfam" id="PF18437"/>
    </source>
</evidence>
<dbReference type="Pfam" id="PF18437">
    <property type="entry name" value="Nup54_C"/>
    <property type="match status" value="1"/>
</dbReference>
<keyword evidence="3" id="KW-0677">Repeat</keyword>
<comment type="similarity">
    <text evidence="9">Belongs to the NUP54 family.</text>
</comment>
<evidence type="ECO:0000313" key="15">
    <source>
        <dbReference type="Proteomes" id="UP000597762"/>
    </source>
</evidence>
<dbReference type="Gene3D" id="1.20.5.490">
    <property type="entry name" value="Single helix bin"/>
    <property type="match status" value="1"/>
</dbReference>
<dbReference type="InterPro" id="IPR024864">
    <property type="entry name" value="Nup54/Nup57/Nup44"/>
</dbReference>
<evidence type="ECO:0000256" key="3">
    <source>
        <dbReference type="ARBA" id="ARBA00022737"/>
    </source>
</evidence>
<evidence type="ECO:0000256" key="8">
    <source>
        <dbReference type="ARBA" id="ARBA00023242"/>
    </source>
</evidence>
<dbReference type="GO" id="GO:0036228">
    <property type="term" value="P:protein localization to nuclear inner membrane"/>
    <property type="evidence" value="ECO:0007669"/>
    <property type="project" value="TreeGrafter"/>
</dbReference>
<keyword evidence="11" id="KW-0472">Membrane</keyword>
<dbReference type="AlphaFoldDB" id="A0A812BT47"/>
<protein>
    <submittedName>
        <fullName evidence="14">NUP54</fullName>
    </submittedName>
</protein>
<keyword evidence="7" id="KW-0906">Nuclear pore complex</keyword>
<feature type="domain" description="Nucleoporin Nup54 alpha-helical" evidence="12">
    <location>
        <begin position="544"/>
        <end position="682"/>
    </location>
</feature>
<feature type="coiled-coil region" evidence="10">
    <location>
        <begin position="574"/>
        <end position="622"/>
    </location>
</feature>
<keyword evidence="2" id="KW-0813">Transport</keyword>
<feature type="transmembrane region" description="Helical" evidence="11">
    <location>
        <begin position="468"/>
        <end position="487"/>
    </location>
</feature>
<reference evidence="14" key="1">
    <citation type="submission" date="2021-01" db="EMBL/GenBank/DDBJ databases">
        <authorList>
            <person name="Li R."/>
            <person name="Bekaert M."/>
        </authorList>
    </citation>
    <scope>NUCLEOTIDE SEQUENCE</scope>
    <source>
        <strain evidence="14">Farmed</strain>
    </source>
</reference>
<dbReference type="InterPro" id="IPR040985">
    <property type="entry name" value="Nup54_C"/>
</dbReference>
<feature type="transmembrane region" description="Helical" evidence="11">
    <location>
        <begin position="249"/>
        <end position="270"/>
    </location>
</feature>
<evidence type="ECO:0000256" key="10">
    <source>
        <dbReference type="SAM" id="Coils"/>
    </source>
</evidence>
<evidence type="ECO:0000256" key="11">
    <source>
        <dbReference type="SAM" id="Phobius"/>
    </source>
</evidence>
<dbReference type="GO" id="GO:0006607">
    <property type="term" value="P:NLS-bearing protein import into nucleus"/>
    <property type="evidence" value="ECO:0007669"/>
    <property type="project" value="TreeGrafter"/>
</dbReference>
<feature type="transmembrane region" description="Helical" evidence="11">
    <location>
        <begin position="302"/>
        <end position="321"/>
    </location>
</feature>
<dbReference type="GO" id="GO:0006999">
    <property type="term" value="P:nuclear pore organization"/>
    <property type="evidence" value="ECO:0007669"/>
    <property type="project" value="TreeGrafter"/>
</dbReference>
<dbReference type="FunFam" id="1.20.5.490:FF:000003">
    <property type="entry name" value="nucleoporin p54 isoform X1"/>
    <property type="match status" value="1"/>
</dbReference>
<dbReference type="PANTHER" id="PTHR13000">
    <property type="entry name" value="NUCLEOPORIN P54"/>
    <property type="match status" value="1"/>
</dbReference>
<keyword evidence="4" id="KW-0509">mRNA transport</keyword>
<evidence type="ECO:0000256" key="6">
    <source>
        <dbReference type="ARBA" id="ARBA00023010"/>
    </source>
</evidence>
<evidence type="ECO:0000256" key="9">
    <source>
        <dbReference type="ARBA" id="ARBA00060798"/>
    </source>
</evidence>
<evidence type="ECO:0000313" key="14">
    <source>
        <dbReference type="EMBL" id="CAE1242889.1"/>
    </source>
</evidence>
<keyword evidence="15" id="KW-1185">Reference proteome</keyword>
<gene>
    <name evidence="14" type="ORF">SPHA_23501</name>
</gene>
<keyword evidence="8" id="KW-0539">Nucleus</keyword>
<dbReference type="EMBL" id="CAHIKZ030000869">
    <property type="protein sequence ID" value="CAE1242889.1"/>
    <property type="molecule type" value="Genomic_DNA"/>
</dbReference>
<dbReference type="GO" id="GO:0017056">
    <property type="term" value="F:structural constituent of nuclear pore"/>
    <property type="evidence" value="ECO:0007669"/>
    <property type="project" value="TreeGrafter"/>
</dbReference>
<comment type="caution">
    <text evidence="14">The sequence shown here is derived from an EMBL/GenBank/DDBJ whole genome shotgun (WGS) entry which is preliminary data.</text>
</comment>
<evidence type="ECO:0000256" key="5">
    <source>
        <dbReference type="ARBA" id="ARBA00022927"/>
    </source>
</evidence>
<dbReference type="Proteomes" id="UP000597762">
    <property type="component" value="Unassembled WGS sequence"/>
</dbReference>
<proteinExistence type="inferred from homology"/>
<keyword evidence="11" id="KW-1133">Transmembrane helix</keyword>
<dbReference type="OrthoDB" id="6162375at2759"/>
<evidence type="ECO:0000256" key="1">
    <source>
        <dbReference type="ARBA" id="ARBA00004567"/>
    </source>
</evidence>
<evidence type="ECO:0000256" key="7">
    <source>
        <dbReference type="ARBA" id="ARBA00023132"/>
    </source>
</evidence>
<name>A0A812BT47_ACAPH</name>
<sequence>MSFNFGTNPTSTTTTTTSSFTFGAPTTTTTSSFSFGAPTATTTSTFSFGTPVATTTASGTGFKGFPGFGSSSTGGFTGLTGFGTSTTSAGSTFGTSSFGNSTGTGSFFGGFGTNTTSSGSTFGSSAGTGGFFGNTQQQQQQQQAANQLDNLAKAVMMPHIFNDERDSIIAKWNLLQAYWGTGQAYFDSNGFVDLTSENLLCRFKAIGYSCIPQNKDEDGFVGLVLKKSYSDIKFCSLLLKCFPFSHSSFSILLPLFPILLPLFPILLPLFPILLPLFPILLPLFPILLSPPLFLFSRFSPSCFLLIFPFFPFSSLSFPFLLPVLSPFSLFSPDFSLPPRSPTLFLHVLLPSFSTFSYPLSPRSPTLFLHVLLPSFSTFSYPLSPRSPTLFLHVLLPLSFSTLFSPPLSPRSPTLFLHVLLPLSFSTLFLPFSLFLHVLLPSFSPTLFLFSYPLFSTFSYPLSPRSPTLFLHVLLPSFSTTEMVIYIVERQMTGQMRRYPTSKVVEDLNNVNVKKKMEDNPLFVEHILSKRSLNTEQMKSYLENPPAGIDPLLWQQAKKDNPDPESFVPIPIVGFQQLQQRLKQQEQQTKCHQSRIDLIAQELNELQNKHRNTIARVEEAKRKHLNLGHRLLKVIAKQEVYRKLGVAMQDTEEQFRAQLEALQSELNHPTQFKGRLNELLSQIRMQNHMTASRADTNYQMEPLMEEEIRELLKQQQTGIHHIIQLMKDDSADLCLIEEGLADISAANSR</sequence>
<organism evidence="14 15">
    <name type="scientific">Acanthosepion pharaonis</name>
    <name type="common">Pharaoh cuttlefish</name>
    <name type="synonym">Sepia pharaonis</name>
    <dbReference type="NCBI Taxonomy" id="158019"/>
    <lineage>
        <taxon>Eukaryota</taxon>
        <taxon>Metazoa</taxon>
        <taxon>Spiralia</taxon>
        <taxon>Lophotrochozoa</taxon>
        <taxon>Mollusca</taxon>
        <taxon>Cephalopoda</taxon>
        <taxon>Coleoidea</taxon>
        <taxon>Decapodiformes</taxon>
        <taxon>Sepiida</taxon>
        <taxon>Sepiina</taxon>
        <taxon>Sepiidae</taxon>
        <taxon>Acanthosepion</taxon>
    </lineage>
</organism>
<feature type="transmembrane region" description="Helical" evidence="11">
    <location>
        <begin position="414"/>
        <end position="439"/>
    </location>
</feature>
<keyword evidence="11" id="KW-0812">Transmembrane</keyword>
<dbReference type="InterPro" id="IPR025712">
    <property type="entry name" value="Nup54_alpha-helical_dom"/>
</dbReference>
<dbReference type="GO" id="GO:0044613">
    <property type="term" value="C:nuclear pore central transport channel"/>
    <property type="evidence" value="ECO:0007669"/>
    <property type="project" value="TreeGrafter"/>
</dbReference>
<evidence type="ECO:0000259" key="12">
    <source>
        <dbReference type="Pfam" id="PF13874"/>
    </source>
</evidence>
<dbReference type="Gene3D" id="1.20.5.170">
    <property type="match status" value="1"/>
</dbReference>
<dbReference type="GO" id="GO:0051028">
    <property type="term" value="P:mRNA transport"/>
    <property type="evidence" value="ECO:0007669"/>
    <property type="project" value="UniProtKB-KW"/>
</dbReference>
<evidence type="ECO:0000256" key="2">
    <source>
        <dbReference type="ARBA" id="ARBA00022448"/>
    </source>
</evidence>
<accession>A0A812BT47</accession>
<feature type="domain" description="Nup54 C-terminal interacting" evidence="13">
    <location>
        <begin position="697"/>
        <end position="735"/>
    </location>
</feature>
<keyword evidence="10" id="KW-0175">Coiled coil</keyword>
<feature type="transmembrane region" description="Helical" evidence="11">
    <location>
        <begin position="276"/>
        <end position="295"/>
    </location>
</feature>
<keyword evidence="6" id="KW-0811">Translocation</keyword>
<keyword evidence="5" id="KW-0653">Protein transport</keyword>
<dbReference type="Pfam" id="PF13874">
    <property type="entry name" value="Nup54"/>
    <property type="match status" value="1"/>
</dbReference>
<evidence type="ECO:0000256" key="4">
    <source>
        <dbReference type="ARBA" id="ARBA00022816"/>
    </source>
</evidence>